<sequence length="483" mass="53435">MAVEACAGCSSLMSELVKLRIKYKKLQSKLHLLEKTPVALSNDQKDVNQGTPVPTSPYSAFSRVELQRYGRQMLVKEFSVKAQLKLRAARVLLIGVGGLGSPVAMYLAAMGVGTLAIVDNDHVDRSNLHRQILHDEKGARDCEKKVLSAKRRLLELNPLLQCIVYPTRFTTTNALNLVKEYDVVIDASDNAGTRYLVNDACAQLQKPLISGSALGFEGQVTVFTYRDDANATGCYRCLYPKPPLLSRSCAENGVIGVVPGVIGCLQAIETVKVITGVGEPLVGVQCFYDAFDGKFRHLKMKKKRNPQCLSCSRQSILLKNGSEMAPVDSSRFVQDVVCDDKSACLDLKFQVSAEEFANIRTAAFAQDIKQNERGSRYVLLDTRSPCQFEMVHFPEAVNIPTNKLMKTDPMEVLATLHGVPTSEFIKQLSRTAKRTYVICRRGVDSIKVTQWLLDRGIPNVFNITGGYTEYSKEGGVDPTFPMY</sequence>
<organism evidence="7 8">
    <name type="scientific">Bremia lactucae</name>
    <name type="common">Lettuce downy mildew</name>
    <dbReference type="NCBI Taxonomy" id="4779"/>
    <lineage>
        <taxon>Eukaryota</taxon>
        <taxon>Sar</taxon>
        <taxon>Stramenopiles</taxon>
        <taxon>Oomycota</taxon>
        <taxon>Peronosporomycetes</taxon>
        <taxon>Peronosporales</taxon>
        <taxon>Peronosporaceae</taxon>
        <taxon>Bremia</taxon>
    </lineage>
</organism>
<dbReference type="GeneID" id="94350453"/>
<dbReference type="Gene3D" id="3.40.250.10">
    <property type="entry name" value="Rhodanese-like domain"/>
    <property type="match status" value="1"/>
</dbReference>
<evidence type="ECO:0000256" key="1">
    <source>
        <dbReference type="ARBA" id="ARBA00022679"/>
    </source>
</evidence>
<dbReference type="KEGG" id="blac:94350453"/>
<dbReference type="InterPro" id="IPR036873">
    <property type="entry name" value="Rhodanese-like_dom_sf"/>
</dbReference>
<dbReference type="Proteomes" id="UP000294530">
    <property type="component" value="Unassembled WGS sequence"/>
</dbReference>
<keyword evidence="5" id="KW-1133">Transmembrane helix</keyword>
<dbReference type="Gene3D" id="3.40.50.720">
    <property type="entry name" value="NAD(P)-binding Rossmann-like Domain"/>
    <property type="match status" value="1"/>
</dbReference>
<name>A0A976FFD5_BRELC</name>
<dbReference type="SUPFAM" id="SSF69572">
    <property type="entry name" value="Activating enzymes of the ubiquitin-like proteins"/>
    <property type="match status" value="1"/>
</dbReference>
<protein>
    <recommendedName>
        <fullName evidence="6">Rhodanese domain-containing protein</fullName>
    </recommendedName>
</protein>
<dbReference type="PANTHER" id="PTHR10953:SF102">
    <property type="entry name" value="ADENYLYLTRANSFERASE AND SULFURTRANSFERASE MOCS3"/>
    <property type="match status" value="1"/>
</dbReference>
<dbReference type="EMBL" id="SHOA02000013">
    <property type="protein sequence ID" value="TDH65725.1"/>
    <property type="molecule type" value="Genomic_DNA"/>
</dbReference>
<dbReference type="NCBIfam" id="NF004281">
    <property type="entry name" value="PRK05690.1"/>
    <property type="match status" value="1"/>
</dbReference>
<dbReference type="PROSITE" id="PS50206">
    <property type="entry name" value="RHODANESE_3"/>
    <property type="match status" value="1"/>
</dbReference>
<gene>
    <name evidence="7" type="ORF">CCR75_006714</name>
</gene>
<keyword evidence="4" id="KW-0175">Coiled coil</keyword>
<dbReference type="AlphaFoldDB" id="A0A976FFD5"/>
<dbReference type="CDD" id="cd00757">
    <property type="entry name" value="ThiF_MoeB_HesA_family"/>
    <property type="match status" value="1"/>
</dbReference>
<keyword evidence="8" id="KW-1185">Reference proteome</keyword>
<dbReference type="GO" id="GO:0016779">
    <property type="term" value="F:nucleotidyltransferase activity"/>
    <property type="evidence" value="ECO:0007669"/>
    <property type="project" value="TreeGrafter"/>
</dbReference>
<proteinExistence type="predicted"/>
<dbReference type="GO" id="GO:0005524">
    <property type="term" value="F:ATP binding"/>
    <property type="evidence" value="ECO:0007669"/>
    <property type="project" value="UniProtKB-KW"/>
</dbReference>
<keyword evidence="5" id="KW-0812">Transmembrane</keyword>
<keyword evidence="5" id="KW-0472">Membrane</keyword>
<dbReference type="InterPro" id="IPR001763">
    <property type="entry name" value="Rhodanese-like_dom"/>
</dbReference>
<reference evidence="7 8" key="1">
    <citation type="journal article" date="2021" name="Genome Biol.">
        <title>AFLAP: assembly-free linkage analysis pipeline using k-mers from genome sequencing data.</title>
        <authorList>
            <person name="Fletcher K."/>
            <person name="Zhang L."/>
            <person name="Gil J."/>
            <person name="Han R."/>
            <person name="Cavanaugh K."/>
            <person name="Michelmore R."/>
        </authorList>
    </citation>
    <scope>NUCLEOTIDE SEQUENCE [LARGE SCALE GENOMIC DNA]</scope>
    <source>
        <strain evidence="7 8">SF5</strain>
    </source>
</reference>
<dbReference type="InterPro" id="IPR035985">
    <property type="entry name" value="Ubiquitin-activating_enz"/>
</dbReference>
<dbReference type="InterPro" id="IPR045886">
    <property type="entry name" value="ThiF/MoeB/HesA"/>
</dbReference>
<evidence type="ECO:0000313" key="8">
    <source>
        <dbReference type="Proteomes" id="UP000294530"/>
    </source>
</evidence>
<accession>A0A976FFD5</accession>
<dbReference type="InterPro" id="IPR000594">
    <property type="entry name" value="ThiF_NAD_FAD-bd"/>
</dbReference>
<dbReference type="GO" id="GO:0004792">
    <property type="term" value="F:thiosulfate-cyanide sulfurtransferase activity"/>
    <property type="evidence" value="ECO:0007669"/>
    <property type="project" value="TreeGrafter"/>
</dbReference>
<dbReference type="GO" id="GO:0042292">
    <property type="term" value="F:URM1 activating enzyme activity"/>
    <property type="evidence" value="ECO:0007669"/>
    <property type="project" value="TreeGrafter"/>
</dbReference>
<dbReference type="FunFam" id="3.40.50.720:FF:000033">
    <property type="entry name" value="Adenylyltransferase and sulfurtransferase MOCS3"/>
    <property type="match status" value="1"/>
</dbReference>
<feature type="transmembrane region" description="Helical" evidence="5">
    <location>
        <begin position="91"/>
        <end position="118"/>
    </location>
</feature>
<evidence type="ECO:0000313" key="7">
    <source>
        <dbReference type="EMBL" id="TDH65725.1"/>
    </source>
</evidence>
<evidence type="ECO:0000256" key="4">
    <source>
        <dbReference type="SAM" id="Coils"/>
    </source>
</evidence>
<evidence type="ECO:0000256" key="5">
    <source>
        <dbReference type="SAM" id="Phobius"/>
    </source>
</evidence>
<evidence type="ECO:0000259" key="6">
    <source>
        <dbReference type="PROSITE" id="PS50206"/>
    </source>
</evidence>
<dbReference type="RefSeq" id="XP_067815224.1">
    <property type="nucleotide sequence ID" value="XM_067964782.1"/>
</dbReference>
<feature type="coiled-coil region" evidence="4">
    <location>
        <begin position="9"/>
        <end position="36"/>
    </location>
</feature>
<comment type="caution">
    <text evidence="7">The sequence shown here is derived from an EMBL/GenBank/DDBJ whole genome shotgun (WGS) entry which is preliminary data.</text>
</comment>
<feature type="domain" description="Rhodanese" evidence="6">
    <location>
        <begin position="373"/>
        <end position="479"/>
    </location>
</feature>
<dbReference type="OrthoDB" id="10261062at2759"/>
<keyword evidence="3" id="KW-0067">ATP-binding</keyword>
<keyword evidence="1" id="KW-0808">Transferase</keyword>
<dbReference type="Pfam" id="PF00899">
    <property type="entry name" value="ThiF"/>
    <property type="match status" value="1"/>
</dbReference>
<evidence type="ECO:0000256" key="2">
    <source>
        <dbReference type="ARBA" id="ARBA00022741"/>
    </source>
</evidence>
<dbReference type="PANTHER" id="PTHR10953">
    <property type="entry name" value="UBIQUITIN-ACTIVATING ENZYME E1"/>
    <property type="match status" value="1"/>
</dbReference>
<evidence type="ECO:0000256" key="3">
    <source>
        <dbReference type="ARBA" id="ARBA00022840"/>
    </source>
</evidence>
<keyword evidence="2" id="KW-0547">Nucleotide-binding</keyword>
<dbReference type="Pfam" id="PF00581">
    <property type="entry name" value="Rhodanese"/>
    <property type="match status" value="1"/>
</dbReference>
<dbReference type="GO" id="GO:0005737">
    <property type="term" value="C:cytoplasm"/>
    <property type="evidence" value="ECO:0007669"/>
    <property type="project" value="TreeGrafter"/>
</dbReference>
<dbReference type="SMART" id="SM00450">
    <property type="entry name" value="RHOD"/>
    <property type="match status" value="1"/>
</dbReference>